<name>A0ABW6PUP2_9NOCA</name>
<keyword evidence="3" id="KW-1185">Reference proteome</keyword>
<comment type="caution">
    <text evidence="2">The sequence shown here is derived from an EMBL/GenBank/DDBJ whole genome shotgun (WGS) entry which is preliminary data.</text>
</comment>
<dbReference type="Pfam" id="PF04314">
    <property type="entry name" value="PCuAC"/>
    <property type="match status" value="1"/>
</dbReference>
<dbReference type="RefSeq" id="WP_387702597.1">
    <property type="nucleotide sequence ID" value="NZ_JBIAMX010000019.1"/>
</dbReference>
<dbReference type="PANTHER" id="PTHR36302:SF1">
    <property type="entry name" value="COPPER CHAPERONE PCU(A)C"/>
    <property type="match status" value="1"/>
</dbReference>
<dbReference type="InterPro" id="IPR007410">
    <property type="entry name" value="LpqE-like"/>
</dbReference>
<organism evidence="2 3">
    <name type="scientific">Nocardia thailandica</name>
    <dbReference type="NCBI Taxonomy" id="257275"/>
    <lineage>
        <taxon>Bacteria</taxon>
        <taxon>Bacillati</taxon>
        <taxon>Actinomycetota</taxon>
        <taxon>Actinomycetes</taxon>
        <taxon>Mycobacteriales</taxon>
        <taxon>Nocardiaceae</taxon>
        <taxon>Nocardia</taxon>
    </lineage>
</organism>
<dbReference type="EMBL" id="JBIAMX010000019">
    <property type="protein sequence ID" value="MFF0546151.1"/>
    <property type="molecule type" value="Genomic_DNA"/>
</dbReference>
<evidence type="ECO:0000256" key="1">
    <source>
        <dbReference type="SAM" id="SignalP"/>
    </source>
</evidence>
<evidence type="ECO:0000313" key="3">
    <source>
        <dbReference type="Proteomes" id="UP001601444"/>
    </source>
</evidence>
<protein>
    <submittedName>
        <fullName evidence="2">Copper chaperone PCu(A)C</fullName>
    </submittedName>
</protein>
<gene>
    <name evidence="2" type="ORF">ACFYTF_25265</name>
</gene>
<accession>A0ABW6PUP2</accession>
<dbReference type="SUPFAM" id="SSF110087">
    <property type="entry name" value="DR1885-like metal-binding protein"/>
    <property type="match status" value="1"/>
</dbReference>
<sequence>MSHTVRFPLRASRAVGLAAVAAALFGAAACTADPAAPAPSGASADRITLTDQWIKAADYGMSAAFGTLRNSGDAPVTLVAAASPAAGRMEIHEVVAGDTGEKTMRPKAGGLVIPAHGEATLKPGADHLMFLDLTAPLRTGAETPLTLTFDDGSTTVVTARVRDFSGGKENYEPEAGTAHHG</sequence>
<reference evidence="2 3" key="1">
    <citation type="submission" date="2024-10" db="EMBL/GenBank/DDBJ databases">
        <title>The Natural Products Discovery Center: Release of the First 8490 Sequenced Strains for Exploring Actinobacteria Biosynthetic Diversity.</title>
        <authorList>
            <person name="Kalkreuter E."/>
            <person name="Kautsar S.A."/>
            <person name="Yang D."/>
            <person name="Bader C.D."/>
            <person name="Teijaro C.N."/>
            <person name="Fluegel L."/>
            <person name="Davis C.M."/>
            <person name="Simpson J.R."/>
            <person name="Lauterbach L."/>
            <person name="Steele A.D."/>
            <person name="Gui C."/>
            <person name="Meng S."/>
            <person name="Li G."/>
            <person name="Viehrig K."/>
            <person name="Ye F."/>
            <person name="Su P."/>
            <person name="Kiefer A.F."/>
            <person name="Nichols A."/>
            <person name="Cepeda A.J."/>
            <person name="Yan W."/>
            <person name="Fan B."/>
            <person name="Jiang Y."/>
            <person name="Adhikari A."/>
            <person name="Zheng C.-J."/>
            <person name="Schuster L."/>
            <person name="Cowan T.M."/>
            <person name="Smanski M.J."/>
            <person name="Chevrette M.G."/>
            <person name="De Carvalho L.P.S."/>
            <person name="Shen B."/>
        </authorList>
    </citation>
    <scope>NUCLEOTIDE SEQUENCE [LARGE SCALE GENOMIC DNA]</scope>
    <source>
        <strain evidence="2 3">NPDC004045</strain>
    </source>
</reference>
<dbReference type="PANTHER" id="PTHR36302">
    <property type="entry name" value="BLR7088 PROTEIN"/>
    <property type="match status" value="1"/>
</dbReference>
<dbReference type="Gene3D" id="2.60.40.1890">
    <property type="entry name" value="PCu(A)C copper chaperone"/>
    <property type="match status" value="1"/>
</dbReference>
<dbReference type="InterPro" id="IPR058248">
    <property type="entry name" value="Lxx211020-like"/>
</dbReference>
<feature type="signal peptide" evidence="1">
    <location>
        <begin position="1"/>
        <end position="32"/>
    </location>
</feature>
<dbReference type="Proteomes" id="UP001601444">
    <property type="component" value="Unassembled WGS sequence"/>
</dbReference>
<keyword evidence="1" id="KW-0732">Signal</keyword>
<dbReference type="InterPro" id="IPR036182">
    <property type="entry name" value="PCuAC_sf"/>
</dbReference>
<evidence type="ECO:0000313" key="2">
    <source>
        <dbReference type="EMBL" id="MFF0546151.1"/>
    </source>
</evidence>
<proteinExistence type="predicted"/>
<feature type="chain" id="PRO_5045694881" evidence="1">
    <location>
        <begin position="33"/>
        <end position="181"/>
    </location>
</feature>
<dbReference type="PROSITE" id="PS51257">
    <property type="entry name" value="PROKAR_LIPOPROTEIN"/>
    <property type="match status" value="1"/>
</dbReference>